<evidence type="ECO:0000259" key="5">
    <source>
        <dbReference type="Pfam" id="PF05433"/>
    </source>
</evidence>
<dbReference type="PANTHER" id="PTHR35603:SF2">
    <property type="entry name" value="OUTER MEMBRANE LIPOPROTEIN"/>
    <property type="match status" value="1"/>
</dbReference>
<accession>A0ABY6B3G2</accession>
<feature type="compositionally biased region" description="Basic and acidic residues" evidence="3">
    <location>
        <begin position="210"/>
        <end position="220"/>
    </location>
</feature>
<evidence type="ECO:0000313" key="7">
    <source>
        <dbReference type="Proteomes" id="UP001064933"/>
    </source>
</evidence>
<comment type="subcellular location">
    <subcellularLocation>
        <location evidence="1">Membrane</location>
    </subcellularLocation>
</comment>
<evidence type="ECO:0000256" key="3">
    <source>
        <dbReference type="SAM" id="MobiDB-lite"/>
    </source>
</evidence>
<feature type="region of interest" description="Disordered" evidence="3">
    <location>
        <begin position="193"/>
        <end position="220"/>
    </location>
</feature>
<feature type="compositionally biased region" description="Polar residues" evidence="3">
    <location>
        <begin position="193"/>
        <end position="206"/>
    </location>
</feature>
<evidence type="ECO:0000256" key="2">
    <source>
        <dbReference type="ARBA" id="ARBA00023136"/>
    </source>
</evidence>
<keyword evidence="7" id="KW-1185">Reference proteome</keyword>
<gene>
    <name evidence="6" type="ORF">N4261_02180</name>
</gene>
<evidence type="ECO:0000256" key="1">
    <source>
        <dbReference type="ARBA" id="ARBA00004370"/>
    </source>
</evidence>
<feature type="chain" id="PRO_5045111008" evidence="4">
    <location>
        <begin position="32"/>
        <end position="220"/>
    </location>
</feature>
<feature type="signal peptide" evidence="4">
    <location>
        <begin position="1"/>
        <end position="31"/>
    </location>
</feature>
<proteinExistence type="predicted"/>
<name>A0ABY6B3G2_9BURK</name>
<protein>
    <submittedName>
        <fullName evidence="6">Glycine zipper 2TM domain-containing protein</fullName>
    </submittedName>
</protein>
<feature type="domain" description="Glycine zipper 2TM" evidence="5">
    <location>
        <begin position="132"/>
        <end position="173"/>
    </location>
</feature>
<dbReference type="Pfam" id="PF05433">
    <property type="entry name" value="Rick_17kDa_Anti"/>
    <property type="match status" value="1"/>
</dbReference>
<feature type="region of interest" description="Disordered" evidence="3">
    <location>
        <begin position="50"/>
        <end position="101"/>
    </location>
</feature>
<dbReference type="EMBL" id="CP104562">
    <property type="protein sequence ID" value="UXH78771.1"/>
    <property type="molecule type" value="Genomic_DNA"/>
</dbReference>
<evidence type="ECO:0000313" key="6">
    <source>
        <dbReference type="EMBL" id="UXH78771.1"/>
    </source>
</evidence>
<dbReference type="InterPro" id="IPR051407">
    <property type="entry name" value="Bact_OM_lipoprot/Surf_antigen"/>
</dbReference>
<dbReference type="Proteomes" id="UP001064933">
    <property type="component" value="Chromosome"/>
</dbReference>
<keyword evidence="2" id="KW-0472">Membrane</keyword>
<organism evidence="6 7">
    <name type="scientific">Roseateles amylovorans</name>
    <dbReference type="NCBI Taxonomy" id="2978473"/>
    <lineage>
        <taxon>Bacteria</taxon>
        <taxon>Pseudomonadati</taxon>
        <taxon>Pseudomonadota</taxon>
        <taxon>Betaproteobacteria</taxon>
        <taxon>Burkholderiales</taxon>
        <taxon>Sphaerotilaceae</taxon>
        <taxon>Roseateles</taxon>
    </lineage>
</organism>
<keyword evidence="4" id="KW-0732">Signal</keyword>
<sequence length="220" mass="22374">MAMSSNQKMIAGVAGAAVVAVAAFMAGRHQSAPEGPMTAGNTANAVDEANAAKQSGNDAVPAQRNNNGNGNGNSNTNQRVANNGRSNNGDSGGYADSNGNNATQQAVPRLCAECATVVSVRQETREGKGSGIGVVGGAVIGGLLGNQIGGGTGKKVATVGGAVAGGYAGNEIEKRQRSTTVWVVRLRNADQSTRNMEFSHDPQVQNGDVVRARDGRLERQ</sequence>
<evidence type="ECO:0000256" key="4">
    <source>
        <dbReference type="SAM" id="SignalP"/>
    </source>
</evidence>
<reference evidence="6" key="1">
    <citation type="submission" date="2022-10" db="EMBL/GenBank/DDBJ databases">
        <title>Characterization and whole genome sequencing of a new Roseateles species, isolated from fresh water.</title>
        <authorList>
            <person name="Guliayeva D.Y."/>
            <person name="Akhremchuk A.E."/>
            <person name="Sikolenko M.A."/>
            <person name="Valentovich L.N."/>
            <person name="Sidarenka A.V."/>
        </authorList>
    </citation>
    <scope>NUCLEOTIDE SEQUENCE</scope>
    <source>
        <strain evidence="6">BIM B-1768</strain>
    </source>
</reference>
<dbReference type="InterPro" id="IPR008816">
    <property type="entry name" value="Gly_zipper_2TM_dom"/>
</dbReference>
<feature type="compositionally biased region" description="Low complexity" evidence="3">
    <location>
        <begin position="65"/>
        <end position="89"/>
    </location>
</feature>
<dbReference type="RefSeq" id="WP_261758602.1">
    <property type="nucleotide sequence ID" value="NZ_CP104562.2"/>
</dbReference>
<dbReference type="PANTHER" id="PTHR35603">
    <property type="match status" value="1"/>
</dbReference>